<accession>K1VBW8</accession>
<feature type="compositionally biased region" description="Low complexity" evidence="1">
    <location>
        <begin position="113"/>
        <end position="123"/>
    </location>
</feature>
<keyword evidence="3" id="KW-1185">Reference proteome</keyword>
<dbReference type="EMBL" id="AMBO01000391">
    <property type="protein sequence ID" value="EKC98305.1"/>
    <property type="molecule type" value="Genomic_DNA"/>
</dbReference>
<gene>
    <name evidence="2" type="ORF">A1Q2_07319</name>
</gene>
<name>K1VBW8_TRIAC</name>
<evidence type="ECO:0000256" key="1">
    <source>
        <dbReference type="SAM" id="MobiDB-lite"/>
    </source>
</evidence>
<feature type="compositionally biased region" description="Basic and acidic residues" evidence="1">
    <location>
        <begin position="169"/>
        <end position="181"/>
    </location>
</feature>
<dbReference type="Proteomes" id="UP000006757">
    <property type="component" value="Unassembled WGS sequence"/>
</dbReference>
<protein>
    <submittedName>
        <fullName evidence="2">Uncharacterized protein</fullName>
    </submittedName>
</protein>
<proteinExistence type="predicted"/>
<evidence type="ECO:0000313" key="2">
    <source>
        <dbReference type="EMBL" id="EKC98305.1"/>
    </source>
</evidence>
<comment type="caution">
    <text evidence="2">The sequence shown here is derived from an EMBL/GenBank/DDBJ whole genome shotgun (WGS) entry which is preliminary data.</text>
</comment>
<reference evidence="2 3" key="1">
    <citation type="journal article" date="2012" name="Eukaryot. Cell">
        <title>Genome sequence of the Trichosporon asahii environmental strain CBS 8904.</title>
        <authorList>
            <person name="Yang R.Y."/>
            <person name="Li H.T."/>
            <person name="Zhu H."/>
            <person name="Zhou G.P."/>
            <person name="Wang M."/>
            <person name="Wang L."/>
        </authorList>
    </citation>
    <scope>NUCLEOTIDE SEQUENCE [LARGE SCALE GENOMIC DNA]</scope>
    <source>
        <strain evidence="2 3">CBS 8904</strain>
    </source>
</reference>
<dbReference type="InParanoid" id="K1VBW8"/>
<feature type="compositionally biased region" description="Basic and acidic residues" evidence="1">
    <location>
        <begin position="138"/>
        <end position="149"/>
    </location>
</feature>
<evidence type="ECO:0000313" key="3">
    <source>
        <dbReference type="Proteomes" id="UP000006757"/>
    </source>
</evidence>
<dbReference type="AlphaFoldDB" id="K1VBW8"/>
<dbReference type="HOGENOM" id="CLU_1225533_0_0_1"/>
<organism evidence="2 3">
    <name type="scientific">Trichosporon asahii var. asahii (strain CBS 8904)</name>
    <name type="common">Yeast</name>
    <dbReference type="NCBI Taxonomy" id="1220162"/>
    <lineage>
        <taxon>Eukaryota</taxon>
        <taxon>Fungi</taxon>
        <taxon>Dikarya</taxon>
        <taxon>Basidiomycota</taxon>
        <taxon>Agaricomycotina</taxon>
        <taxon>Tremellomycetes</taxon>
        <taxon>Trichosporonales</taxon>
        <taxon>Trichosporonaceae</taxon>
        <taxon>Trichosporon</taxon>
    </lineage>
</organism>
<sequence length="226" mass="25779">MLLTDATAKRFSTHVGVARIYLFAAWRRDVQGRWSAVRPAPGYPKDLSAHRWYRSTKHVALSSQYLFPTTNHSTVNLANDKPRAQQLLDMPTVVGPADEQTMTKQTRARQKQQSKSQPPSGRQRQQKEEASQPKGQRPNKDEDIDDVRNRIVARVKSRMEGCKASGHTDTVEDVKHETEREMDAEDFQAHMCASIKRQLEGLKVQLMTEDVKRDKDTGPALYGPRR</sequence>
<feature type="region of interest" description="Disordered" evidence="1">
    <location>
        <begin position="99"/>
        <end position="182"/>
    </location>
</feature>